<evidence type="ECO:0000256" key="2">
    <source>
        <dbReference type="SAM" id="Phobius"/>
    </source>
</evidence>
<organism evidence="3 4">
    <name type="scientific">Vineibacter terrae</name>
    <dbReference type="NCBI Taxonomy" id="2586908"/>
    <lineage>
        <taxon>Bacteria</taxon>
        <taxon>Pseudomonadati</taxon>
        <taxon>Pseudomonadota</taxon>
        <taxon>Alphaproteobacteria</taxon>
        <taxon>Hyphomicrobiales</taxon>
        <taxon>Vineibacter</taxon>
    </lineage>
</organism>
<feature type="compositionally biased region" description="Polar residues" evidence="1">
    <location>
        <begin position="130"/>
        <end position="140"/>
    </location>
</feature>
<name>A0A5C8PLH0_9HYPH</name>
<evidence type="ECO:0008006" key="5">
    <source>
        <dbReference type="Google" id="ProtNLM"/>
    </source>
</evidence>
<reference evidence="3 4" key="1">
    <citation type="submission" date="2019-06" db="EMBL/GenBank/DDBJ databases">
        <title>New taxonomy in bacterial strain CC-CFT640, isolated from vineyard.</title>
        <authorList>
            <person name="Lin S.-Y."/>
            <person name="Tsai C.-F."/>
            <person name="Young C.-C."/>
        </authorList>
    </citation>
    <scope>NUCLEOTIDE SEQUENCE [LARGE SCALE GENOMIC DNA]</scope>
    <source>
        <strain evidence="3 4">CC-CFT640</strain>
    </source>
</reference>
<evidence type="ECO:0000313" key="4">
    <source>
        <dbReference type="Proteomes" id="UP000321638"/>
    </source>
</evidence>
<keyword evidence="2" id="KW-0812">Transmembrane</keyword>
<comment type="caution">
    <text evidence="3">The sequence shown here is derived from an EMBL/GenBank/DDBJ whole genome shotgun (WGS) entry which is preliminary data.</text>
</comment>
<protein>
    <recommendedName>
        <fullName evidence="5">Metal ABC transporter ATP-binding protein</fullName>
    </recommendedName>
</protein>
<keyword evidence="2" id="KW-1133">Transmembrane helix</keyword>
<evidence type="ECO:0000313" key="3">
    <source>
        <dbReference type="EMBL" id="TXL74080.1"/>
    </source>
</evidence>
<feature type="region of interest" description="Disordered" evidence="1">
    <location>
        <begin position="118"/>
        <end position="140"/>
    </location>
</feature>
<gene>
    <name evidence="3" type="ORF">FHP25_17885</name>
</gene>
<keyword evidence="4" id="KW-1185">Reference proteome</keyword>
<dbReference type="RefSeq" id="WP_147848326.1">
    <property type="nucleotide sequence ID" value="NZ_VDUZ01000020.1"/>
</dbReference>
<feature type="transmembrane region" description="Helical" evidence="2">
    <location>
        <begin position="69"/>
        <end position="88"/>
    </location>
</feature>
<dbReference type="OrthoDB" id="7862470at2"/>
<keyword evidence="2" id="KW-0472">Membrane</keyword>
<proteinExistence type="predicted"/>
<accession>A0A5C8PLH0</accession>
<dbReference type="Proteomes" id="UP000321638">
    <property type="component" value="Unassembled WGS sequence"/>
</dbReference>
<dbReference type="EMBL" id="VDUZ01000020">
    <property type="protein sequence ID" value="TXL74080.1"/>
    <property type="molecule type" value="Genomic_DNA"/>
</dbReference>
<evidence type="ECO:0000256" key="1">
    <source>
        <dbReference type="SAM" id="MobiDB-lite"/>
    </source>
</evidence>
<dbReference type="AlphaFoldDB" id="A0A5C8PLH0"/>
<sequence length="140" mass="15018">MQASKWARLGLCLVQAGCASSPSSIDARYVSPATYQSWTCAQLGEEHKRLSAEVQRVSGLQRENANADAAFMTVGLILLWPALFGLAATKDRKEELGRLKGEYEAVDQSMKMRQCVALPPPPSAPVEVSTPVTPSNAGAQ</sequence>